<gene>
    <name evidence="1" type="ORF">KSS94_25925</name>
</gene>
<reference evidence="1" key="1">
    <citation type="journal article" date="2021" name="Microorganisms">
        <title>The Ever-Expanding Pseudomonas Genus: Description of 43 New Species and Partition of the Pseudomonas putida Group.</title>
        <authorList>
            <person name="Girard L."/>
            <person name="Lood C."/>
            <person name="Hofte M."/>
            <person name="Vandamme P."/>
            <person name="Rokni-Zadeh H."/>
            <person name="van Noort V."/>
            <person name="Lavigne R."/>
            <person name="De Mot R."/>
        </authorList>
    </citation>
    <scope>NUCLEOTIDE SEQUENCE</scope>
    <source>
        <strain evidence="1">COW40</strain>
    </source>
</reference>
<accession>A0ABX8N4Q1</accession>
<evidence type="ECO:0000313" key="1">
    <source>
        <dbReference type="EMBL" id="QXH51331.1"/>
    </source>
</evidence>
<name>A0ABX8N4Q1_9PSED</name>
<protein>
    <submittedName>
        <fullName evidence="1">Uncharacterized protein</fullName>
    </submittedName>
</protein>
<dbReference type="Proteomes" id="UP001046350">
    <property type="component" value="Chromosome"/>
</dbReference>
<evidence type="ECO:0000313" key="2">
    <source>
        <dbReference type="Proteomes" id="UP001046350"/>
    </source>
</evidence>
<proteinExistence type="predicted"/>
<sequence>MERDPRGFDLSLWSARELCGLCYASPRRSRRCIKIILLEGKPGGAHPLRGMVASLSVLAVLEYAKMLRYSQIEVQEPVPGAGPVYQSLGFTHDAEGRLVLPVSATPLRNTLQISEVFMSYSEESTKANLIERLMARAVRLSGKTTDQQLHILNVGLTQGKQLEPEGALAGPRAATPSALVPAINL</sequence>
<organism evidence="1 2">
    <name type="scientific">Pseudomonas fakonensis</name>
    <dbReference type="NCBI Taxonomy" id="2842355"/>
    <lineage>
        <taxon>Bacteria</taxon>
        <taxon>Pseudomonadati</taxon>
        <taxon>Pseudomonadota</taxon>
        <taxon>Gammaproteobacteria</taxon>
        <taxon>Pseudomonadales</taxon>
        <taxon>Pseudomonadaceae</taxon>
        <taxon>Pseudomonas</taxon>
    </lineage>
</organism>
<dbReference type="EMBL" id="CP077076">
    <property type="protein sequence ID" value="QXH51331.1"/>
    <property type="molecule type" value="Genomic_DNA"/>
</dbReference>
<keyword evidence="2" id="KW-1185">Reference proteome</keyword>
<dbReference type="RefSeq" id="WP_217840865.1">
    <property type="nucleotide sequence ID" value="NZ_CP077076.1"/>
</dbReference>